<reference evidence="1 2" key="1">
    <citation type="submission" date="2020-07" db="EMBL/GenBank/DDBJ databases">
        <title>Streptomyces isolated from Indian soil.</title>
        <authorList>
            <person name="Mandal S."/>
            <person name="Maiti P.K."/>
        </authorList>
    </citation>
    <scope>NUCLEOTIDE SEQUENCE [LARGE SCALE GENOMIC DNA]</scope>
    <source>
        <strain evidence="1 2">PSKA28</strain>
    </source>
</reference>
<dbReference type="Proteomes" id="UP000545761">
    <property type="component" value="Unassembled WGS sequence"/>
</dbReference>
<name>A0A7W0DQ32_9ACTN</name>
<dbReference type="AlphaFoldDB" id="A0A7W0DQ32"/>
<organism evidence="1 2">
    <name type="scientific">Streptomyces himalayensis subsp. himalayensis</name>
    <dbReference type="NCBI Taxonomy" id="2756131"/>
    <lineage>
        <taxon>Bacteria</taxon>
        <taxon>Bacillati</taxon>
        <taxon>Actinomycetota</taxon>
        <taxon>Actinomycetes</taxon>
        <taxon>Kitasatosporales</taxon>
        <taxon>Streptomycetaceae</taxon>
        <taxon>Streptomyces</taxon>
        <taxon>Streptomyces himalayensis</taxon>
    </lineage>
</organism>
<accession>A0A7W0DQ32</accession>
<sequence length="182" mass="18937">MAARMGRAAGALVMAMVLPLAGCDGDDDTSGGGGGSKEPAAAAIKEPAAAAIEAARAFQQASVDRDWEAACEARTERLRQRIGADTIAECVEITRTPRIREYPDARVTTGKAVEVEAFGPHPAGIGLRVTFEAGTAAPGMIIHTALRLVPGERGAWLVDQAVNIDETMGTDTKAVRAALARK</sequence>
<evidence type="ECO:0000313" key="1">
    <source>
        <dbReference type="EMBL" id="MBA2948810.1"/>
    </source>
</evidence>
<dbReference type="EMBL" id="JACEHE010000015">
    <property type="protein sequence ID" value="MBA2948810.1"/>
    <property type="molecule type" value="Genomic_DNA"/>
</dbReference>
<protein>
    <submittedName>
        <fullName evidence="1">Uncharacterized protein</fullName>
    </submittedName>
</protein>
<evidence type="ECO:0000313" key="2">
    <source>
        <dbReference type="Proteomes" id="UP000545761"/>
    </source>
</evidence>
<gene>
    <name evidence="1" type="ORF">H1D24_24040</name>
</gene>
<proteinExistence type="predicted"/>
<comment type="caution">
    <text evidence="1">The sequence shown here is derived from an EMBL/GenBank/DDBJ whole genome shotgun (WGS) entry which is preliminary data.</text>
</comment>